<keyword evidence="2" id="KW-0012">Acyltransferase</keyword>
<dbReference type="EMBL" id="JBIHSF010000005">
    <property type="protein sequence ID" value="MFH0259629.1"/>
    <property type="molecule type" value="Genomic_DNA"/>
</dbReference>
<comment type="caution">
    <text evidence="2">The sequence shown here is derived from an EMBL/GenBank/DDBJ whole genome shotgun (WGS) entry which is preliminary data.</text>
</comment>
<protein>
    <submittedName>
        <fullName evidence="2">GNAT family N-acetyltransferase</fullName>
        <ecNumber evidence="2">2.3.-.-</ecNumber>
    </submittedName>
</protein>
<keyword evidence="3" id="KW-1185">Reference proteome</keyword>
<evidence type="ECO:0000313" key="3">
    <source>
        <dbReference type="Proteomes" id="UP001607125"/>
    </source>
</evidence>
<organism evidence="2 3">
    <name type="scientific">Vibrio barjaei</name>
    <dbReference type="NCBI Taxonomy" id="1676683"/>
    <lineage>
        <taxon>Bacteria</taxon>
        <taxon>Pseudomonadati</taxon>
        <taxon>Pseudomonadota</taxon>
        <taxon>Gammaproteobacteria</taxon>
        <taxon>Vibrionales</taxon>
        <taxon>Vibrionaceae</taxon>
        <taxon>Vibrio</taxon>
    </lineage>
</organism>
<dbReference type="RefSeq" id="WP_394628640.1">
    <property type="nucleotide sequence ID" value="NZ_JBIHSF010000005.1"/>
</dbReference>
<dbReference type="InterPro" id="IPR016181">
    <property type="entry name" value="Acyl_CoA_acyltransferase"/>
</dbReference>
<dbReference type="SUPFAM" id="SSF55729">
    <property type="entry name" value="Acyl-CoA N-acyltransferases (Nat)"/>
    <property type="match status" value="1"/>
</dbReference>
<dbReference type="Pfam" id="PF13302">
    <property type="entry name" value="Acetyltransf_3"/>
    <property type="match status" value="1"/>
</dbReference>
<feature type="domain" description="N-acetyltransferase" evidence="1">
    <location>
        <begin position="4"/>
        <end position="163"/>
    </location>
</feature>
<reference evidence="2 3" key="1">
    <citation type="submission" date="2024-10" db="EMBL/GenBank/DDBJ databases">
        <authorList>
            <person name="Yibar A."/>
            <person name="Saticioglu I.B."/>
            <person name="Duman M."/>
            <person name="Ajmi N."/>
            <person name="Gurler F."/>
            <person name="Ay H."/>
            <person name="Onuk E."/>
            <person name="Guler S."/>
            <person name="Romalde J.L."/>
        </authorList>
    </citation>
    <scope>NUCLEOTIDE SEQUENCE [LARGE SCALE GENOMIC DNA]</scope>
    <source>
        <strain evidence="2 3">1-TCBS-B</strain>
    </source>
</reference>
<dbReference type="PROSITE" id="PS51186">
    <property type="entry name" value="GNAT"/>
    <property type="match status" value="1"/>
</dbReference>
<proteinExistence type="predicted"/>
<name>A0ABW7IEW2_9VIBR</name>
<keyword evidence="2" id="KW-0808">Transferase</keyword>
<dbReference type="Proteomes" id="UP001607125">
    <property type="component" value="Unassembled WGS sequence"/>
</dbReference>
<dbReference type="EC" id="2.3.-.-" evidence="2"/>
<sequence>MNELVMRVARPEDYDSYYQIKCDPKNVEWSGFSTPPKYDALKQRYEQFFNDEKQGLLLFESDNSVIGYVNYWVSADGKEIETSHGALSEKTVKGLGTKMLRLAIAHIEHDDSLQVQCIIGWVSEYNIASLQNVLRNGYRSTGETEIREIGGKEHKFTKYKRAKANYG</sequence>
<dbReference type="Gene3D" id="3.40.630.30">
    <property type="match status" value="1"/>
</dbReference>
<gene>
    <name evidence="2" type="ORF">ACGRH2_04105</name>
</gene>
<evidence type="ECO:0000259" key="1">
    <source>
        <dbReference type="PROSITE" id="PS51186"/>
    </source>
</evidence>
<evidence type="ECO:0000313" key="2">
    <source>
        <dbReference type="EMBL" id="MFH0259629.1"/>
    </source>
</evidence>
<accession>A0ABW7IEW2</accession>
<dbReference type="GO" id="GO:0016746">
    <property type="term" value="F:acyltransferase activity"/>
    <property type="evidence" value="ECO:0007669"/>
    <property type="project" value="UniProtKB-KW"/>
</dbReference>
<dbReference type="InterPro" id="IPR000182">
    <property type="entry name" value="GNAT_dom"/>
</dbReference>